<comment type="caution">
    <text evidence="1">The sequence shown here is derived from an EMBL/GenBank/DDBJ whole genome shotgun (WGS) entry which is preliminary data.</text>
</comment>
<name>A0A916SXJ2_9ACTN</name>
<evidence type="ECO:0000313" key="1">
    <source>
        <dbReference type="EMBL" id="GGB22694.1"/>
    </source>
</evidence>
<gene>
    <name evidence="1" type="ORF">GCM10011489_08650</name>
</gene>
<dbReference type="EMBL" id="BMGC01000004">
    <property type="protein sequence ID" value="GGB22694.1"/>
    <property type="molecule type" value="Genomic_DNA"/>
</dbReference>
<dbReference type="RefSeq" id="WP_188585361.1">
    <property type="nucleotide sequence ID" value="NZ_BMGC01000004.1"/>
</dbReference>
<evidence type="ECO:0000313" key="2">
    <source>
        <dbReference type="Proteomes" id="UP000621454"/>
    </source>
</evidence>
<dbReference type="Proteomes" id="UP000621454">
    <property type="component" value="Unassembled WGS sequence"/>
</dbReference>
<organism evidence="1 2">
    <name type="scientific">Gordonia jinhuaensis</name>
    <dbReference type="NCBI Taxonomy" id="1517702"/>
    <lineage>
        <taxon>Bacteria</taxon>
        <taxon>Bacillati</taxon>
        <taxon>Actinomycetota</taxon>
        <taxon>Actinomycetes</taxon>
        <taxon>Mycobacteriales</taxon>
        <taxon>Gordoniaceae</taxon>
        <taxon>Gordonia</taxon>
    </lineage>
</organism>
<reference evidence="1" key="1">
    <citation type="journal article" date="2014" name="Int. J. Syst. Evol. Microbiol.">
        <title>Complete genome sequence of Corynebacterium casei LMG S-19264T (=DSM 44701T), isolated from a smear-ripened cheese.</title>
        <authorList>
            <consortium name="US DOE Joint Genome Institute (JGI-PGF)"/>
            <person name="Walter F."/>
            <person name="Albersmeier A."/>
            <person name="Kalinowski J."/>
            <person name="Ruckert C."/>
        </authorList>
    </citation>
    <scope>NUCLEOTIDE SEQUENCE</scope>
    <source>
        <strain evidence="1">CGMCC 1.12827</strain>
    </source>
</reference>
<proteinExistence type="predicted"/>
<reference evidence="1" key="2">
    <citation type="submission" date="2020-09" db="EMBL/GenBank/DDBJ databases">
        <authorList>
            <person name="Sun Q."/>
            <person name="Zhou Y."/>
        </authorList>
    </citation>
    <scope>NUCLEOTIDE SEQUENCE</scope>
    <source>
        <strain evidence="1">CGMCC 1.12827</strain>
    </source>
</reference>
<sequence>MAIQSGPGFLASLNPSELAGMAYSNASYYMQNDYTLAVAVSSAAQTLTATPKLNVFTGSSAVTWTLPAVAGNTGRFIRIKNRGSATLTISRAGSDQIYSTAANTTVTVAAGVALLLINDGTYWLTN</sequence>
<protein>
    <submittedName>
        <fullName evidence="1">Uncharacterized protein</fullName>
    </submittedName>
</protein>
<keyword evidence="2" id="KW-1185">Reference proteome</keyword>
<accession>A0A916SXJ2</accession>
<dbReference type="AlphaFoldDB" id="A0A916SXJ2"/>